<gene>
    <name evidence="2" type="ORF">FSP39_012549</name>
</gene>
<evidence type="ECO:0000313" key="2">
    <source>
        <dbReference type="EMBL" id="KAK3090537.1"/>
    </source>
</evidence>
<organism evidence="2 3">
    <name type="scientific">Pinctada imbricata</name>
    <name type="common">Atlantic pearl-oyster</name>
    <name type="synonym">Pinctada martensii</name>
    <dbReference type="NCBI Taxonomy" id="66713"/>
    <lineage>
        <taxon>Eukaryota</taxon>
        <taxon>Metazoa</taxon>
        <taxon>Spiralia</taxon>
        <taxon>Lophotrochozoa</taxon>
        <taxon>Mollusca</taxon>
        <taxon>Bivalvia</taxon>
        <taxon>Autobranchia</taxon>
        <taxon>Pteriomorphia</taxon>
        <taxon>Pterioida</taxon>
        <taxon>Pterioidea</taxon>
        <taxon>Pteriidae</taxon>
        <taxon>Pinctada</taxon>
    </lineage>
</organism>
<dbReference type="AlphaFoldDB" id="A0AA89C1B4"/>
<feature type="region of interest" description="Disordered" evidence="1">
    <location>
        <begin position="96"/>
        <end position="120"/>
    </location>
</feature>
<dbReference type="EMBL" id="VSWD01000010">
    <property type="protein sequence ID" value="KAK3090537.1"/>
    <property type="molecule type" value="Genomic_DNA"/>
</dbReference>
<sequence>MFLNLAFVHDEITDLDEFSHPRSPQVNLLAGSPRHEFCYSETDISAAITPNVNNPGVDTTMRKSRSHESLSDLRTANTLQLEKKHNYINLAYDRDSGDTEQLDDTGRNCNSDANLNDEDTGYSEQPLYGQFPKTIVCIHIFHSVLAQF</sequence>
<dbReference type="Proteomes" id="UP001186944">
    <property type="component" value="Unassembled WGS sequence"/>
</dbReference>
<comment type="caution">
    <text evidence="2">The sequence shown here is derived from an EMBL/GenBank/DDBJ whole genome shotgun (WGS) entry which is preliminary data.</text>
</comment>
<reference evidence="2" key="1">
    <citation type="submission" date="2019-08" db="EMBL/GenBank/DDBJ databases">
        <title>The improved chromosome-level genome for the pearl oyster Pinctada fucata martensii using PacBio sequencing and Hi-C.</title>
        <authorList>
            <person name="Zheng Z."/>
        </authorList>
    </citation>
    <scope>NUCLEOTIDE SEQUENCE</scope>
    <source>
        <strain evidence="2">ZZ-2019</strain>
        <tissue evidence="2">Adductor muscle</tissue>
    </source>
</reference>
<proteinExistence type="predicted"/>
<name>A0AA89C1B4_PINIB</name>
<evidence type="ECO:0000256" key="1">
    <source>
        <dbReference type="SAM" id="MobiDB-lite"/>
    </source>
</evidence>
<protein>
    <submittedName>
        <fullName evidence="2">Uncharacterized protein</fullName>
    </submittedName>
</protein>
<keyword evidence="3" id="KW-1185">Reference proteome</keyword>
<evidence type="ECO:0000313" key="3">
    <source>
        <dbReference type="Proteomes" id="UP001186944"/>
    </source>
</evidence>
<accession>A0AA89C1B4</accession>